<accession>A0AC34FDW3</accession>
<dbReference type="Proteomes" id="UP000887579">
    <property type="component" value="Unplaced"/>
</dbReference>
<protein>
    <submittedName>
        <fullName evidence="2">Vps16 C-terminal domain-containing protein</fullName>
    </submittedName>
</protein>
<evidence type="ECO:0000313" key="1">
    <source>
        <dbReference type="Proteomes" id="UP000887579"/>
    </source>
</evidence>
<reference evidence="2" key="1">
    <citation type="submission" date="2022-11" db="UniProtKB">
        <authorList>
            <consortium name="WormBaseParasite"/>
        </authorList>
    </citation>
    <scope>IDENTIFICATION</scope>
</reference>
<dbReference type="WBParaSite" id="ES5_v2.g15461.t1">
    <property type="protein sequence ID" value="ES5_v2.g15461.t1"/>
    <property type="gene ID" value="ES5_v2.g15461"/>
</dbReference>
<name>A0AC34FDW3_9BILA</name>
<evidence type="ECO:0000313" key="2">
    <source>
        <dbReference type="WBParaSite" id="ES5_v2.g15461.t1"/>
    </source>
</evidence>
<organism evidence="1 2">
    <name type="scientific">Panagrolaimus sp. ES5</name>
    <dbReference type="NCBI Taxonomy" id="591445"/>
    <lineage>
        <taxon>Eukaryota</taxon>
        <taxon>Metazoa</taxon>
        <taxon>Ecdysozoa</taxon>
        <taxon>Nematoda</taxon>
        <taxon>Chromadorea</taxon>
        <taxon>Rhabditida</taxon>
        <taxon>Tylenchina</taxon>
        <taxon>Panagrolaimomorpha</taxon>
        <taxon>Panagrolaimoidea</taxon>
        <taxon>Panagrolaimidae</taxon>
        <taxon>Panagrolaimus</taxon>
    </lineage>
</organism>
<proteinExistence type="predicted"/>
<sequence length="151" mass="17482">MNESLRETFIWAVGIGNDVDLAEKLRKDYKLTEKQVFYWSMEGYIKAKKKSNLNDLACRKLFTGFLSFVESCVKLNELELAKEFIKRIENSEDLIKAYCIIGEPMKGAEIAYQNNDIRGLQRIISLCRESDDREKLVKYISTIKLKLASTP</sequence>